<sequence length="158" mass="18099">MDAPGDQVEARLHFSPFKLKAMDIKGYCTIKQSAEGRYVADVKKWKEALYCRVMDYNIDGDVLAVLPDGQAMGMFNKNEVDSFFPCVVFGNVLCPPEANVADQEVYYLKVVSRKGGYNDILRRMVIINSLRKGKLDDDFLFSVERMEQLQQQQTQQRV</sequence>
<dbReference type="EMBL" id="VSSQ01005407">
    <property type="protein sequence ID" value="MPM29024.1"/>
    <property type="molecule type" value="Genomic_DNA"/>
</dbReference>
<proteinExistence type="predicted"/>
<protein>
    <submittedName>
        <fullName evidence="1">Uncharacterized protein</fullName>
    </submittedName>
</protein>
<accession>A0A644YSH8</accession>
<evidence type="ECO:0000313" key="1">
    <source>
        <dbReference type="EMBL" id="MPM29024.1"/>
    </source>
</evidence>
<dbReference type="AlphaFoldDB" id="A0A644YSH8"/>
<name>A0A644YSH8_9ZZZZ</name>
<organism evidence="1">
    <name type="scientific">bioreactor metagenome</name>
    <dbReference type="NCBI Taxonomy" id="1076179"/>
    <lineage>
        <taxon>unclassified sequences</taxon>
        <taxon>metagenomes</taxon>
        <taxon>ecological metagenomes</taxon>
    </lineage>
</organism>
<reference evidence="1" key="1">
    <citation type="submission" date="2019-08" db="EMBL/GenBank/DDBJ databases">
        <authorList>
            <person name="Kucharzyk K."/>
            <person name="Murdoch R.W."/>
            <person name="Higgins S."/>
            <person name="Loffler F."/>
        </authorList>
    </citation>
    <scope>NUCLEOTIDE SEQUENCE</scope>
</reference>
<comment type="caution">
    <text evidence="1">The sequence shown here is derived from an EMBL/GenBank/DDBJ whole genome shotgun (WGS) entry which is preliminary data.</text>
</comment>
<gene>
    <name evidence="1" type="ORF">SDC9_75562</name>
</gene>